<feature type="region of interest" description="Disordered" evidence="1">
    <location>
        <begin position="495"/>
        <end position="529"/>
    </location>
</feature>
<feature type="region of interest" description="Disordered" evidence="1">
    <location>
        <begin position="606"/>
        <end position="625"/>
    </location>
</feature>
<feature type="compositionally biased region" description="Basic and acidic residues" evidence="1">
    <location>
        <begin position="672"/>
        <end position="686"/>
    </location>
</feature>
<feature type="region of interest" description="Disordered" evidence="1">
    <location>
        <begin position="27"/>
        <end position="73"/>
    </location>
</feature>
<evidence type="ECO:0000313" key="3">
    <source>
        <dbReference type="Proteomes" id="UP000225740"/>
    </source>
</evidence>
<feature type="compositionally biased region" description="Polar residues" evidence="1">
    <location>
        <begin position="451"/>
        <end position="462"/>
    </location>
</feature>
<organism evidence="2 3">
    <name type="scientific">Rhodopirellula bahusiensis</name>
    <dbReference type="NCBI Taxonomy" id="2014065"/>
    <lineage>
        <taxon>Bacteria</taxon>
        <taxon>Pseudomonadati</taxon>
        <taxon>Planctomycetota</taxon>
        <taxon>Planctomycetia</taxon>
        <taxon>Pirellulales</taxon>
        <taxon>Pirellulaceae</taxon>
        <taxon>Rhodopirellula</taxon>
    </lineage>
</organism>
<comment type="caution">
    <text evidence="2">The sequence shown here is derived from an EMBL/GenBank/DDBJ whole genome shotgun (WGS) entry which is preliminary data.</text>
</comment>
<keyword evidence="3" id="KW-1185">Reference proteome</keyword>
<accession>A0A2G1W805</accession>
<reference evidence="2 3" key="1">
    <citation type="submission" date="2017-06" db="EMBL/GenBank/DDBJ databases">
        <title>Description of Rhodopirellula bahusiensis sp. nov.</title>
        <authorList>
            <person name="Kizina J."/>
            <person name="Harder J."/>
        </authorList>
    </citation>
    <scope>NUCLEOTIDE SEQUENCE [LARGE SCALE GENOMIC DNA]</scope>
    <source>
        <strain evidence="2 3">SWK21</strain>
    </source>
</reference>
<dbReference type="OrthoDB" id="292408at2"/>
<feature type="region of interest" description="Disordered" evidence="1">
    <location>
        <begin position="169"/>
        <end position="196"/>
    </location>
</feature>
<evidence type="ECO:0000313" key="2">
    <source>
        <dbReference type="EMBL" id="PHQ35175.1"/>
    </source>
</evidence>
<feature type="compositionally biased region" description="Basic and acidic residues" evidence="1">
    <location>
        <begin position="402"/>
        <end position="421"/>
    </location>
</feature>
<dbReference type="RefSeq" id="WP_099260939.1">
    <property type="nucleotide sequence ID" value="NZ_NIZW01000008.1"/>
</dbReference>
<proteinExistence type="predicted"/>
<dbReference type="EMBL" id="NIZW01000008">
    <property type="protein sequence ID" value="PHQ35175.1"/>
    <property type="molecule type" value="Genomic_DNA"/>
</dbReference>
<protein>
    <submittedName>
        <fullName evidence="2">Uncharacterized protein</fullName>
    </submittedName>
</protein>
<feature type="region of interest" description="Disordered" evidence="1">
    <location>
        <begin position="384"/>
        <end position="423"/>
    </location>
</feature>
<dbReference type="AlphaFoldDB" id="A0A2G1W805"/>
<dbReference type="GeneID" id="90608904"/>
<name>A0A2G1W805_9BACT</name>
<evidence type="ECO:0000256" key="1">
    <source>
        <dbReference type="SAM" id="MobiDB-lite"/>
    </source>
</evidence>
<dbReference type="CDD" id="cd20745">
    <property type="entry name" value="FIX_RhsA_AHH_HNH-like"/>
    <property type="match status" value="1"/>
</dbReference>
<feature type="region of interest" description="Disordered" evidence="1">
    <location>
        <begin position="440"/>
        <end position="464"/>
    </location>
</feature>
<feature type="region of interest" description="Disordered" evidence="1">
    <location>
        <begin position="638"/>
        <end position="686"/>
    </location>
</feature>
<dbReference type="Proteomes" id="UP000225740">
    <property type="component" value="Unassembled WGS sequence"/>
</dbReference>
<sequence>MIDNTNDDTLGESNDDRKAAIAKLERQAASDAGLNQSSRTTRKAVASIRRQLPRRSQLRSLTSKVSRLSRPSRYERTLQRRALNETRIERLSDSDIAAIPPAEVPSEEAAIEKHRRALPAFYHQQHGGRTQAELLEMRDFRRDQIPSQFTVKEWRSLVRQQLHDWAESATKPESLAGEPRQQPAPMAQTPTEQAARVVEAASVDVQQPSNDGTNADPVKIDPESFVTLATQDHRLLNARRGEVEHDPELLRRFDSIHNQQQHPDSGEPIDLEAEVAKASKSVAQEQARSVMDGTPGDMNTEHPSRSETTVDMLQIGADALGIVDQTAITDSANAMVSLARAAMDPRRRKEHLRNAAVSFISTAPVVGDFAKVFKASSMKRTFQSAAFHESEKKPSSQRAPRRRENGRDDRVQSSNEHDFDVKPWMGDSINDFLDVAKLGKPQDIPKGRSPSLAQLRQRSSSGADAARTFVEHHGGFSGETGKTDVLKVAEAMEAMKRQQDAMPPVETRPESRGQQPGDLDPNATDTSSVSNAVDLGQLALDGIGIADPTPISDGLNTAISIGRAVTDPNRRGEHLQNAAISAVSMIPFVGDLAKVFKAPRATRSVNQATRAMKRQPAGKAANRLDGIVDAQRVDDIAEGSSMANRTTAGDTAGGSGGGDVPPISPSITDPGDPDRDPRETKRRIEDQRKLQELQDSYLDTLEDVVLATGAFGVALLGAVKAVGVVIAANKSTISNNKHLEELNPVIAGAFVRHELDEVRRNLRRGEALQDQVANAIEADSEYETMRAKFTTPIDSMKADFGTAGTEVTSTMAEFGDAMTGLSRNLNILSQAVSFSSTLFSGLNDIAKSGLDLFSGKPIAEWMTGKKDEPKVNPNATPAQKFLDDIRDGKFDGRSDVPPFFTRKF</sequence>
<gene>
    <name evidence="2" type="ORF">CEE69_12250</name>
</gene>